<dbReference type="SUPFAM" id="SSF55550">
    <property type="entry name" value="SH2 domain"/>
    <property type="match status" value="1"/>
</dbReference>
<feature type="compositionally biased region" description="Low complexity" evidence="2">
    <location>
        <begin position="224"/>
        <end position="247"/>
    </location>
</feature>
<feature type="compositionally biased region" description="Basic and acidic residues" evidence="2">
    <location>
        <begin position="197"/>
        <end position="207"/>
    </location>
</feature>
<dbReference type="OrthoDB" id="10013007at2759"/>
<dbReference type="Proteomes" id="UP000792457">
    <property type="component" value="Unassembled WGS sequence"/>
</dbReference>
<dbReference type="PROSITE" id="PS50001">
    <property type="entry name" value="SH2"/>
    <property type="match status" value="1"/>
</dbReference>
<reference evidence="4" key="1">
    <citation type="submission" date="2013-04" db="EMBL/GenBank/DDBJ databases">
        <authorList>
            <person name="Qu J."/>
            <person name="Murali S.C."/>
            <person name="Bandaranaike D."/>
            <person name="Bellair M."/>
            <person name="Blankenburg K."/>
            <person name="Chao H."/>
            <person name="Dinh H."/>
            <person name="Doddapaneni H."/>
            <person name="Downs B."/>
            <person name="Dugan-Rocha S."/>
            <person name="Elkadiri S."/>
            <person name="Gnanaolivu R.D."/>
            <person name="Hernandez B."/>
            <person name="Javaid M."/>
            <person name="Jayaseelan J.C."/>
            <person name="Lee S."/>
            <person name="Li M."/>
            <person name="Ming W."/>
            <person name="Munidasa M."/>
            <person name="Muniz J."/>
            <person name="Nguyen L."/>
            <person name="Ongeri F."/>
            <person name="Osuji N."/>
            <person name="Pu L.-L."/>
            <person name="Puazo M."/>
            <person name="Qu C."/>
            <person name="Quiroz J."/>
            <person name="Raj R."/>
            <person name="Weissenberger G."/>
            <person name="Xin Y."/>
            <person name="Zou X."/>
            <person name="Han Y."/>
            <person name="Richards S."/>
            <person name="Worley K."/>
            <person name="Muzny D."/>
            <person name="Gibbs R."/>
        </authorList>
    </citation>
    <scope>NUCLEOTIDE SEQUENCE</scope>
    <source>
        <strain evidence="4">Sampled in the wild</strain>
    </source>
</reference>
<evidence type="ECO:0000313" key="4">
    <source>
        <dbReference type="EMBL" id="KAG8227898.1"/>
    </source>
</evidence>
<dbReference type="PANTHER" id="PTHR15832">
    <property type="entry name" value="SHC (SRC HOMOLOGY DOMAIN C-TERMINAL) ADAPTOR HOMOLOG"/>
    <property type="match status" value="1"/>
</dbReference>
<dbReference type="Gene3D" id="3.30.505.10">
    <property type="entry name" value="SH2 domain"/>
    <property type="match status" value="1"/>
</dbReference>
<sequence length="442" mass="47441">MNVRISGSQSLESQSPIGSGPIKPNSIPGLGTKSDPPKRVIGTSEVELDKENGLHLRTMESSPSSDESNSPTEMNSYKRMTEKPPLIKRLAMMGVGSGFSPRGDESCPLVRQATSPTPPTSQSSPAGNSESPTKIPQVQSSMDMTQFKSQMKHRPMSGGYVNEAATSTDGDVVGSGTSASTGPAKGSTDSKQVTITKHIETDSKRPLQEPSPTCDDLKSKRISHVSSSSSSVPGITAPASTSSTASPVRNIGLSMTYTQQNEQTLRLTSQAAGGATSFLGCCTPPPLPERSDSLNDRSAEEGELRAAPWFQAGIPREITLEVLGQEPVGAFMVRESTSKPGCYALSLRVPRDFQQSGIAHYLIMRTNKGYKIKGFTKEFSTLTSLIIHHSVMPELLPCPLSLSRYNPSFINSDSNRDFADIDSDPDYNTLADFRKMMADLNV</sequence>
<feature type="domain" description="SH2" evidence="3">
    <location>
        <begin position="309"/>
        <end position="408"/>
    </location>
</feature>
<feature type="compositionally biased region" description="Low complexity" evidence="2">
    <location>
        <begin position="60"/>
        <end position="71"/>
    </location>
</feature>
<dbReference type="AlphaFoldDB" id="A0A8K0P089"/>
<feature type="compositionally biased region" description="Polar residues" evidence="2">
    <location>
        <begin position="164"/>
        <end position="195"/>
    </location>
</feature>
<dbReference type="EMBL" id="KZ308347">
    <property type="protein sequence ID" value="KAG8227898.1"/>
    <property type="molecule type" value="Genomic_DNA"/>
</dbReference>
<dbReference type="CDD" id="cd00173">
    <property type="entry name" value="SH2"/>
    <property type="match status" value="1"/>
</dbReference>
<reference evidence="4" key="2">
    <citation type="submission" date="2017-10" db="EMBL/GenBank/DDBJ databases">
        <title>Ladona fulva Genome sequencing and assembly.</title>
        <authorList>
            <person name="Murali S."/>
            <person name="Richards S."/>
            <person name="Bandaranaike D."/>
            <person name="Bellair M."/>
            <person name="Blankenburg K."/>
            <person name="Chao H."/>
            <person name="Dinh H."/>
            <person name="Doddapaneni H."/>
            <person name="Dugan-Rocha S."/>
            <person name="Elkadiri S."/>
            <person name="Gnanaolivu R."/>
            <person name="Hernandez B."/>
            <person name="Skinner E."/>
            <person name="Javaid M."/>
            <person name="Lee S."/>
            <person name="Li M."/>
            <person name="Ming W."/>
            <person name="Munidasa M."/>
            <person name="Muniz J."/>
            <person name="Nguyen L."/>
            <person name="Hughes D."/>
            <person name="Osuji N."/>
            <person name="Pu L.-L."/>
            <person name="Puazo M."/>
            <person name="Qu C."/>
            <person name="Quiroz J."/>
            <person name="Raj R."/>
            <person name="Weissenberger G."/>
            <person name="Xin Y."/>
            <person name="Zou X."/>
            <person name="Han Y."/>
            <person name="Worley K."/>
            <person name="Muzny D."/>
            <person name="Gibbs R."/>
        </authorList>
    </citation>
    <scope>NUCLEOTIDE SEQUENCE</scope>
    <source>
        <strain evidence="4">Sampled in the wild</strain>
    </source>
</reference>
<dbReference type="PANTHER" id="PTHR15832:SF2">
    <property type="entry name" value="SH2 DOMAIN-CONTAINING PROTEIN"/>
    <property type="match status" value="1"/>
</dbReference>
<keyword evidence="1" id="KW-0727">SH2 domain</keyword>
<dbReference type="InterPro" id="IPR036860">
    <property type="entry name" value="SH2_dom_sf"/>
</dbReference>
<protein>
    <recommendedName>
        <fullName evidence="3">SH2 domain-containing protein</fullName>
    </recommendedName>
</protein>
<feature type="compositionally biased region" description="Polar residues" evidence="2">
    <location>
        <begin position="127"/>
        <end position="149"/>
    </location>
</feature>
<feature type="region of interest" description="Disordered" evidence="2">
    <location>
        <begin position="1"/>
        <end position="81"/>
    </location>
</feature>
<dbReference type="SMART" id="SM00252">
    <property type="entry name" value="SH2"/>
    <property type="match status" value="1"/>
</dbReference>
<evidence type="ECO:0000259" key="3">
    <source>
        <dbReference type="PROSITE" id="PS50001"/>
    </source>
</evidence>
<name>A0A8K0P089_LADFU</name>
<dbReference type="PRINTS" id="PR00401">
    <property type="entry name" value="SH2DOMAIN"/>
</dbReference>
<comment type="caution">
    <text evidence="4">The sequence shown here is derived from an EMBL/GenBank/DDBJ whole genome shotgun (WGS) entry which is preliminary data.</text>
</comment>
<keyword evidence="5" id="KW-1185">Reference proteome</keyword>
<feature type="compositionally biased region" description="Low complexity" evidence="2">
    <location>
        <begin position="112"/>
        <end position="126"/>
    </location>
</feature>
<proteinExistence type="predicted"/>
<evidence type="ECO:0000256" key="1">
    <source>
        <dbReference type="PROSITE-ProRule" id="PRU00191"/>
    </source>
</evidence>
<feature type="compositionally biased region" description="Polar residues" evidence="2">
    <location>
        <begin position="1"/>
        <end position="17"/>
    </location>
</feature>
<accession>A0A8K0P089</accession>
<gene>
    <name evidence="4" type="ORF">J437_LFUL008212</name>
</gene>
<feature type="region of interest" description="Disordered" evidence="2">
    <location>
        <begin position="95"/>
        <end position="247"/>
    </location>
</feature>
<evidence type="ECO:0000313" key="5">
    <source>
        <dbReference type="Proteomes" id="UP000792457"/>
    </source>
</evidence>
<dbReference type="InterPro" id="IPR000980">
    <property type="entry name" value="SH2"/>
</dbReference>
<organism evidence="4 5">
    <name type="scientific">Ladona fulva</name>
    <name type="common">Scarce chaser dragonfly</name>
    <name type="synonym">Libellula fulva</name>
    <dbReference type="NCBI Taxonomy" id="123851"/>
    <lineage>
        <taxon>Eukaryota</taxon>
        <taxon>Metazoa</taxon>
        <taxon>Ecdysozoa</taxon>
        <taxon>Arthropoda</taxon>
        <taxon>Hexapoda</taxon>
        <taxon>Insecta</taxon>
        <taxon>Pterygota</taxon>
        <taxon>Palaeoptera</taxon>
        <taxon>Odonata</taxon>
        <taxon>Epiprocta</taxon>
        <taxon>Anisoptera</taxon>
        <taxon>Libelluloidea</taxon>
        <taxon>Libellulidae</taxon>
        <taxon>Ladona</taxon>
    </lineage>
</organism>
<evidence type="ECO:0000256" key="2">
    <source>
        <dbReference type="SAM" id="MobiDB-lite"/>
    </source>
</evidence>
<dbReference type="Pfam" id="PF00017">
    <property type="entry name" value="SH2"/>
    <property type="match status" value="1"/>
</dbReference>
<feature type="compositionally biased region" description="Basic and acidic residues" evidence="2">
    <location>
        <begin position="47"/>
        <end position="58"/>
    </location>
</feature>